<reference evidence="2" key="1">
    <citation type="journal article" date="2019" name="Int. J. Syst. Evol. Microbiol.">
        <title>The Global Catalogue of Microorganisms (GCM) 10K type strain sequencing project: providing services to taxonomists for standard genome sequencing and annotation.</title>
        <authorList>
            <consortium name="The Broad Institute Genomics Platform"/>
            <consortium name="The Broad Institute Genome Sequencing Center for Infectious Disease"/>
            <person name="Wu L."/>
            <person name="Ma J."/>
        </authorList>
    </citation>
    <scope>NUCLEOTIDE SEQUENCE [LARGE SCALE GENOMIC DNA]</scope>
    <source>
        <strain evidence="2">YJ-61-S</strain>
    </source>
</reference>
<sequence>MNKQKDISKENLTIYGLLDTRVQELVSKFGITRAIVMLDGITSGKTVLDDSEKETLIINFLTIRAKKHFGFSGDDFLESQDQNARDARMCCYYLLIKHLDMSYQTIAYYYRQKRRNIRYNYKKLEEIVVIKPFYKDFFKRFDALEASFITYLLELKTK</sequence>
<dbReference type="Proteomes" id="UP001596043">
    <property type="component" value="Unassembled WGS sequence"/>
</dbReference>
<dbReference type="Gene3D" id="1.10.1750.10">
    <property type="match status" value="1"/>
</dbReference>
<evidence type="ECO:0008006" key="3">
    <source>
        <dbReference type="Google" id="ProtNLM"/>
    </source>
</evidence>
<proteinExistence type="predicted"/>
<organism evidence="1 2">
    <name type="scientific">Dokdonia ponticola</name>
    <dbReference type="NCBI Taxonomy" id="2041041"/>
    <lineage>
        <taxon>Bacteria</taxon>
        <taxon>Pseudomonadati</taxon>
        <taxon>Bacteroidota</taxon>
        <taxon>Flavobacteriia</taxon>
        <taxon>Flavobacteriales</taxon>
        <taxon>Flavobacteriaceae</taxon>
        <taxon>Dokdonia</taxon>
    </lineage>
</organism>
<gene>
    <name evidence="1" type="ORF">ACFO3O_17420</name>
</gene>
<keyword evidence="2" id="KW-1185">Reference proteome</keyword>
<name>A0ABV9I1X0_9FLAO</name>
<dbReference type="RefSeq" id="WP_379981177.1">
    <property type="nucleotide sequence ID" value="NZ_JBHSFV010000012.1"/>
</dbReference>
<dbReference type="InterPro" id="IPR010921">
    <property type="entry name" value="Trp_repressor/repl_initiator"/>
</dbReference>
<evidence type="ECO:0000313" key="1">
    <source>
        <dbReference type="EMBL" id="MFC4635695.1"/>
    </source>
</evidence>
<comment type="caution">
    <text evidence="1">The sequence shown here is derived from an EMBL/GenBank/DDBJ whole genome shotgun (WGS) entry which is preliminary data.</text>
</comment>
<accession>A0ABV9I1X0</accession>
<evidence type="ECO:0000313" key="2">
    <source>
        <dbReference type="Proteomes" id="UP001596043"/>
    </source>
</evidence>
<dbReference type="SUPFAM" id="SSF48295">
    <property type="entry name" value="TrpR-like"/>
    <property type="match status" value="1"/>
</dbReference>
<protein>
    <recommendedName>
        <fullName evidence="3">Chromosomal replication initiator DnaA C-terminal domain-containing protein</fullName>
    </recommendedName>
</protein>
<dbReference type="EMBL" id="JBHSFV010000012">
    <property type="protein sequence ID" value="MFC4635695.1"/>
    <property type="molecule type" value="Genomic_DNA"/>
</dbReference>